<sequence length="266" mass="28989">MHGITDELQKQLEENMKKIKHKIIVMSGKGGVGKSTITTNIAVGLSMLGKKVGILDADLHGPNIPLMFGLEGKKLPDISKPYQVTENLFITSLSFFMRTSDDPIIWRGPAKIGAIKQMLGEVIWGELDYLVVDLPPGTGDEPLTIAQELGKVDGSVIVTTPQDVAILDSRKSVKFSTLVNMPILGIVENMSGFICPHCNERIDIFKQGGGEKAAKELGVEILAKIPMTPEVVHAGDDGKPYIFNQQGPTVEIMKKMIDKIISKVEE</sequence>
<dbReference type="PANTHER" id="PTHR23264:SF19">
    <property type="entry name" value="CYTOSOLIC FE-S CLUSTER ASSEMBLY FACTOR NUBP2"/>
    <property type="match status" value="1"/>
</dbReference>
<dbReference type="AlphaFoldDB" id="A0AA46I6A5"/>
<dbReference type="GO" id="GO:0016887">
    <property type="term" value="F:ATP hydrolysis activity"/>
    <property type="evidence" value="ECO:0007669"/>
    <property type="project" value="UniProtKB-UniRule"/>
</dbReference>
<keyword evidence="4 6" id="KW-0408">Iron</keyword>
<evidence type="ECO:0000256" key="1">
    <source>
        <dbReference type="ARBA" id="ARBA00022723"/>
    </source>
</evidence>
<dbReference type="PROSITE" id="PS01215">
    <property type="entry name" value="MRP"/>
    <property type="match status" value="1"/>
</dbReference>
<dbReference type="InterPro" id="IPR019591">
    <property type="entry name" value="Mrp/NBP35_ATP-bd"/>
</dbReference>
<comment type="caution">
    <text evidence="7">The sequence shown here is derived from an EMBL/GenBank/DDBJ whole genome shotgun (WGS) entry which is preliminary data.</text>
</comment>
<dbReference type="Proteomes" id="UP000294678">
    <property type="component" value="Unassembled WGS sequence"/>
</dbReference>
<evidence type="ECO:0000256" key="3">
    <source>
        <dbReference type="ARBA" id="ARBA00022840"/>
    </source>
</evidence>
<evidence type="ECO:0000313" key="7">
    <source>
        <dbReference type="EMBL" id="TDT71955.1"/>
    </source>
</evidence>
<evidence type="ECO:0000256" key="6">
    <source>
        <dbReference type="HAMAP-Rule" id="MF_02040"/>
    </source>
</evidence>
<dbReference type="CDD" id="cd02037">
    <property type="entry name" value="Mrp_NBP35"/>
    <property type="match status" value="1"/>
</dbReference>
<gene>
    <name evidence="7" type="ORF">EV215_0647</name>
</gene>
<dbReference type="GO" id="GO:0046872">
    <property type="term" value="F:metal ion binding"/>
    <property type="evidence" value="ECO:0007669"/>
    <property type="project" value="UniProtKB-KW"/>
</dbReference>
<comment type="subunit">
    <text evidence="6">Homodimer.</text>
</comment>
<keyword evidence="3 6" id="KW-0067">ATP-binding</keyword>
<dbReference type="EMBL" id="SOBG01000002">
    <property type="protein sequence ID" value="TDT71955.1"/>
    <property type="molecule type" value="Genomic_DNA"/>
</dbReference>
<dbReference type="GO" id="GO:0140663">
    <property type="term" value="F:ATP-dependent FeS chaperone activity"/>
    <property type="evidence" value="ECO:0007669"/>
    <property type="project" value="InterPro"/>
</dbReference>
<dbReference type="Gene3D" id="3.40.50.300">
    <property type="entry name" value="P-loop containing nucleotide triphosphate hydrolases"/>
    <property type="match status" value="1"/>
</dbReference>
<dbReference type="FunFam" id="3.40.50.300:FF:001119">
    <property type="entry name" value="Iron-sulfur cluster carrier protein"/>
    <property type="match status" value="1"/>
</dbReference>
<keyword evidence="2 6" id="KW-0547">Nucleotide-binding</keyword>
<keyword evidence="6" id="KW-0378">Hydrolase</keyword>
<keyword evidence="8" id="KW-1185">Reference proteome</keyword>
<comment type="similarity">
    <text evidence="6">Belongs to the Mrp/NBP35 ATP-binding proteins family.</text>
</comment>
<dbReference type="SUPFAM" id="SSF52540">
    <property type="entry name" value="P-loop containing nucleoside triphosphate hydrolases"/>
    <property type="match status" value="1"/>
</dbReference>
<dbReference type="GO" id="GO:0005829">
    <property type="term" value="C:cytosol"/>
    <property type="evidence" value="ECO:0007669"/>
    <property type="project" value="TreeGrafter"/>
</dbReference>
<dbReference type="HAMAP" id="MF_02040">
    <property type="entry name" value="Mrp_NBP35"/>
    <property type="match status" value="1"/>
</dbReference>
<comment type="function">
    <text evidence="6">Binds and transfers iron-sulfur (Fe-S) clusters to target apoproteins. Can hydrolyze ATP.</text>
</comment>
<proteinExistence type="inferred from homology"/>
<evidence type="ECO:0000313" key="8">
    <source>
        <dbReference type="Proteomes" id="UP000294678"/>
    </source>
</evidence>
<evidence type="ECO:0000256" key="2">
    <source>
        <dbReference type="ARBA" id="ARBA00022741"/>
    </source>
</evidence>
<dbReference type="InterPro" id="IPR027417">
    <property type="entry name" value="P-loop_NTPase"/>
</dbReference>
<dbReference type="InterPro" id="IPR000808">
    <property type="entry name" value="Mrp-like_CS"/>
</dbReference>
<dbReference type="RefSeq" id="WP_134112543.1">
    <property type="nucleotide sequence ID" value="NZ_SOBG01000002.1"/>
</dbReference>
<dbReference type="PANTHER" id="PTHR23264">
    <property type="entry name" value="NUCLEOTIDE-BINDING PROTEIN NBP35 YEAST -RELATED"/>
    <property type="match status" value="1"/>
</dbReference>
<feature type="binding site" evidence="6">
    <location>
        <begin position="28"/>
        <end position="35"/>
    </location>
    <ligand>
        <name>ATP</name>
        <dbReference type="ChEBI" id="CHEBI:30616"/>
    </ligand>
</feature>
<name>A0AA46I6A5_9FUSO</name>
<keyword evidence="5 6" id="KW-0411">Iron-sulfur</keyword>
<keyword evidence="1 6" id="KW-0479">Metal-binding</keyword>
<dbReference type="Pfam" id="PF10609">
    <property type="entry name" value="ParA"/>
    <property type="match status" value="1"/>
</dbReference>
<accession>A0AA46I6A5</accession>
<evidence type="ECO:0000256" key="4">
    <source>
        <dbReference type="ARBA" id="ARBA00023004"/>
    </source>
</evidence>
<organism evidence="7 8">
    <name type="scientific">Hypnocyclicus thermotrophus</name>
    <dbReference type="NCBI Taxonomy" id="1627895"/>
    <lineage>
        <taxon>Bacteria</taxon>
        <taxon>Fusobacteriati</taxon>
        <taxon>Fusobacteriota</taxon>
        <taxon>Fusobacteriia</taxon>
        <taxon>Fusobacteriales</taxon>
        <taxon>Fusobacteriaceae</taxon>
        <taxon>Hypnocyclicus</taxon>
    </lineage>
</organism>
<reference evidence="7 8" key="1">
    <citation type="submission" date="2019-03" db="EMBL/GenBank/DDBJ databases">
        <title>Genomic Encyclopedia of Type Strains, Phase IV (KMG-IV): sequencing the most valuable type-strain genomes for metagenomic binning, comparative biology and taxonomic classification.</title>
        <authorList>
            <person name="Goeker M."/>
        </authorList>
    </citation>
    <scope>NUCLEOTIDE SEQUENCE [LARGE SCALE GENOMIC DNA]</scope>
    <source>
        <strain evidence="7 8">DSM 100055</strain>
    </source>
</reference>
<protein>
    <recommendedName>
        <fullName evidence="6">Iron-sulfur cluster carrier protein</fullName>
    </recommendedName>
</protein>
<dbReference type="GO" id="GO:0051536">
    <property type="term" value="F:iron-sulfur cluster binding"/>
    <property type="evidence" value="ECO:0007669"/>
    <property type="project" value="UniProtKB-UniRule"/>
</dbReference>
<dbReference type="GO" id="GO:0016226">
    <property type="term" value="P:iron-sulfur cluster assembly"/>
    <property type="evidence" value="ECO:0007669"/>
    <property type="project" value="InterPro"/>
</dbReference>
<dbReference type="InterPro" id="IPR033756">
    <property type="entry name" value="YlxH/NBP35"/>
</dbReference>
<evidence type="ECO:0000256" key="5">
    <source>
        <dbReference type="ARBA" id="ARBA00023014"/>
    </source>
</evidence>
<dbReference type="GO" id="GO:0005524">
    <property type="term" value="F:ATP binding"/>
    <property type="evidence" value="ECO:0007669"/>
    <property type="project" value="UniProtKB-UniRule"/>
</dbReference>